<dbReference type="InterPro" id="IPR050819">
    <property type="entry name" value="Tripeptidyl-peptidase_I"/>
</dbReference>
<name>A0A0U1M376_TALIS</name>
<dbReference type="CDD" id="cd11377">
    <property type="entry name" value="Pro-peptidase_S53"/>
    <property type="match status" value="1"/>
</dbReference>
<evidence type="ECO:0000256" key="1">
    <source>
        <dbReference type="ARBA" id="ARBA00004239"/>
    </source>
</evidence>
<dbReference type="STRING" id="28573.A0A0U1M376"/>
<dbReference type="PANTHER" id="PTHR14218:SF19">
    <property type="entry name" value="SERINE PROTEASE AORO, PUTATIVE (AFU_ORTHOLOGUE AFUA_6G10250)-RELATED"/>
    <property type="match status" value="1"/>
</dbReference>
<protein>
    <recommendedName>
        <fullName evidence="11">Peptidase S53 domain-containing protein</fullName>
    </recommendedName>
</protein>
<dbReference type="GO" id="GO:0008240">
    <property type="term" value="F:tripeptidyl-peptidase activity"/>
    <property type="evidence" value="ECO:0007669"/>
    <property type="project" value="TreeGrafter"/>
</dbReference>
<organism evidence="12 13">
    <name type="scientific">Talaromyces islandicus</name>
    <name type="common">Penicillium islandicum</name>
    <dbReference type="NCBI Taxonomy" id="28573"/>
    <lineage>
        <taxon>Eukaryota</taxon>
        <taxon>Fungi</taxon>
        <taxon>Dikarya</taxon>
        <taxon>Ascomycota</taxon>
        <taxon>Pezizomycotina</taxon>
        <taxon>Eurotiomycetes</taxon>
        <taxon>Eurotiomycetidae</taxon>
        <taxon>Eurotiales</taxon>
        <taxon>Trichocomaceae</taxon>
        <taxon>Talaromyces</taxon>
        <taxon>Talaromyces sect. Islandici</taxon>
    </lineage>
</organism>
<keyword evidence="7 9" id="KW-0106">Calcium</keyword>
<dbReference type="SUPFAM" id="SSF54897">
    <property type="entry name" value="Protease propeptides/inhibitors"/>
    <property type="match status" value="1"/>
</dbReference>
<reference evidence="12 13" key="1">
    <citation type="submission" date="2015-04" db="EMBL/GenBank/DDBJ databases">
        <authorList>
            <person name="Syromyatnikov M.Y."/>
            <person name="Popov V.N."/>
        </authorList>
    </citation>
    <scope>NUCLEOTIDE SEQUENCE [LARGE SCALE GENOMIC DNA]</scope>
    <source>
        <strain evidence="12">WF-38-12</strain>
    </source>
</reference>
<evidence type="ECO:0000256" key="5">
    <source>
        <dbReference type="ARBA" id="ARBA00022801"/>
    </source>
</evidence>
<dbReference type="GO" id="GO:0006508">
    <property type="term" value="P:proteolysis"/>
    <property type="evidence" value="ECO:0007669"/>
    <property type="project" value="UniProtKB-KW"/>
</dbReference>
<keyword evidence="2 9" id="KW-0645">Protease</keyword>
<dbReference type="OrthoDB" id="409122at2759"/>
<feature type="active site" description="Charge relay system" evidence="9">
    <location>
        <position position="289"/>
    </location>
</feature>
<dbReference type="GO" id="GO:0046872">
    <property type="term" value="F:metal ion binding"/>
    <property type="evidence" value="ECO:0007669"/>
    <property type="project" value="UniProtKB-UniRule"/>
</dbReference>
<dbReference type="InterPro" id="IPR030400">
    <property type="entry name" value="Sedolisin_dom"/>
</dbReference>
<dbReference type="CDD" id="cd04056">
    <property type="entry name" value="Peptidases_S53"/>
    <property type="match status" value="1"/>
</dbReference>
<feature type="binding site" evidence="9">
    <location>
        <position position="598"/>
    </location>
    <ligand>
        <name>Ca(2+)</name>
        <dbReference type="ChEBI" id="CHEBI:29108"/>
    </ligand>
</feature>
<evidence type="ECO:0000256" key="8">
    <source>
        <dbReference type="ARBA" id="ARBA00023145"/>
    </source>
</evidence>
<dbReference type="SMART" id="SM00944">
    <property type="entry name" value="Pro-kuma_activ"/>
    <property type="match status" value="1"/>
</dbReference>
<feature type="domain" description="Peptidase S53" evidence="11">
    <location>
        <begin position="215"/>
        <end position="638"/>
    </location>
</feature>
<evidence type="ECO:0000259" key="11">
    <source>
        <dbReference type="PROSITE" id="PS51695"/>
    </source>
</evidence>
<dbReference type="EMBL" id="CVMT01000007">
    <property type="protein sequence ID" value="CRG90029.1"/>
    <property type="molecule type" value="Genomic_DNA"/>
</dbReference>
<keyword evidence="5 9" id="KW-0378">Hydrolase</keyword>
<evidence type="ECO:0000256" key="2">
    <source>
        <dbReference type="ARBA" id="ARBA00022670"/>
    </source>
</evidence>
<dbReference type="GO" id="GO:0005576">
    <property type="term" value="C:extracellular region"/>
    <property type="evidence" value="ECO:0007669"/>
    <property type="project" value="UniProtKB-SubCell"/>
</dbReference>
<proteinExistence type="predicted"/>
<feature type="binding site" evidence="9">
    <location>
        <position position="597"/>
    </location>
    <ligand>
        <name>Ca(2+)</name>
        <dbReference type="ChEBI" id="CHEBI:29108"/>
    </ligand>
</feature>
<keyword evidence="4 10" id="KW-0732">Signal</keyword>
<keyword evidence="3 9" id="KW-0479">Metal-binding</keyword>
<gene>
    <name evidence="12" type="ORF">PISL3812_07070</name>
</gene>
<evidence type="ECO:0000256" key="10">
    <source>
        <dbReference type="SAM" id="SignalP"/>
    </source>
</evidence>
<dbReference type="InterPro" id="IPR015366">
    <property type="entry name" value="S53_propep"/>
</dbReference>
<comment type="cofactor">
    <cofactor evidence="9">
        <name>Ca(2+)</name>
        <dbReference type="ChEBI" id="CHEBI:29108"/>
    </cofactor>
    <text evidence="9">Binds 1 Ca(2+) ion per subunit.</text>
</comment>
<sequence length="639" mass="69745">MKILLFVTFALAAGASISSPTSHHHVRHEKRMDSPVWLKQSRASPNMTLPVRIAISQKDIHVGHDLLMEISDPKSEKYGQYLSAKEVGDMFRPSSKSISSVREWLHGSGIELDRHNVSAGRGWLKFDATVQEMESLLLTEYYVYQNHETMEEHIGCNEYHVPHGVQKHIEFITPAVSTVRVSRKRKERTTRRATYSEDQDGTSKLPWVGAACHEVVKPECVRALYNIPISNSSVPGNEFGLFEDGDYYDQEDLDLTFAAIAPYIKNGTHPKLEGVDGGTAPLAGQGGVESNLDITVIYPLIHPQDIILFQVDDLKAIQTYQGFGNTFLDAIDASYCTFEGGDDPNFDPHYPDNGPNTTSTAPGTWDKPEMCGAYTPTNVISVSYGIAERAYPYSYINRQCQEYMKLGLQGVSIIYASQDSGVASGGCIHPDNVNKTTLAANPGAFSPGWPAACPYVTSVGATKINPGENLSESAVSIPGGDFHSGGGFSNHWTAPEYQKETLDSYFANHAPPYNNLTIYGTPYYNRSGRGYPDVSAVGLNIPVYDVGKPTLEYGTSASAPIFASIINLINEHRLAAGKGPVGFLNPVLYQHPEAFTDIRTGNNPGCGTQGFSAVEGWDPVTGLGTPNFPKLLDVFMALP</sequence>
<keyword evidence="6 9" id="KW-0720">Serine protease</keyword>
<feature type="binding site" evidence="9">
    <location>
        <position position="618"/>
    </location>
    <ligand>
        <name>Ca(2+)</name>
        <dbReference type="ChEBI" id="CHEBI:29108"/>
    </ligand>
</feature>
<dbReference type="Proteomes" id="UP000054383">
    <property type="component" value="Unassembled WGS sequence"/>
</dbReference>
<dbReference type="SUPFAM" id="SSF52743">
    <property type="entry name" value="Subtilisin-like"/>
    <property type="match status" value="1"/>
</dbReference>
<feature type="chain" id="PRO_5006711508" description="Peptidase S53 domain-containing protein" evidence="10">
    <location>
        <begin position="19"/>
        <end position="639"/>
    </location>
</feature>
<accession>A0A0U1M376</accession>
<evidence type="ECO:0000256" key="4">
    <source>
        <dbReference type="ARBA" id="ARBA00022729"/>
    </source>
</evidence>
<feature type="active site" description="Charge relay system" evidence="9">
    <location>
        <position position="293"/>
    </location>
</feature>
<evidence type="ECO:0000256" key="6">
    <source>
        <dbReference type="ARBA" id="ARBA00022825"/>
    </source>
</evidence>
<feature type="binding site" evidence="9">
    <location>
        <position position="616"/>
    </location>
    <ligand>
        <name>Ca(2+)</name>
        <dbReference type="ChEBI" id="CHEBI:29108"/>
    </ligand>
</feature>
<evidence type="ECO:0000256" key="9">
    <source>
        <dbReference type="PROSITE-ProRule" id="PRU01032"/>
    </source>
</evidence>
<evidence type="ECO:0000256" key="7">
    <source>
        <dbReference type="ARBA" id="ARBA00022837"/>
    </source>
</evidence>
<keyword evidence="8" id="KW-0865">Zymogen</keyword>
<evidence type="ECO:0000313" key="13">
    <source>
        <dbReference type="Proteomes" id="UP000054383"/>
    </source>
</evidence>
<dbReference type="PROSITE" id="PS51695">
    <property type="entry name" value="SEDOLISIN"/>
    <property type="match status" value="1"/>
</dbReference>
<dbReference type="AlphaFoldDB" id="A0A0U1M376"/>
<dbReference type="GO" id="GO:0004252">
    <property type="term" value="F:serine-type endopeptidase activity"/>
    <property type="evidence" value="ECO:0007669"/>
    <property type="project" value="UniProtKB-UniRule"/>
</dbReference>
<dbReference type="Pfam" id="PF09286">
    <property type="entry name" value="Pro-kuma_activ"/>
    <property type="match status" value="1"/>
</dbReference>
<dbReference type="Gene3D" id="3.40.50.200">
    <property type="entry name" value="Peptidase S8/S53 domain"/>
    <property type="match status" value="1"/>
</dbReference>
<feature type="active site" description="Charge relay system" evidence="9">
    <location>
        <position position="556"/>
    </location>
</feature>
<keyword evidence="13" id="KW-1185">Reference proteome</keyword>
<dbReference type="InterPro" id="IPR036852">
    <property type="entry name" value="Peptidase_S8/S53_dom_sf"/>
</dbReference>
<evidence type="ECO:0000256" key="3">
    <source>
        <dbReference type="ARBA" id="ARBA00022723"/>
    </source>
</evidence>
<dbReference type="OMA" id="CNEYHVP"/>
<feature type="signal peptide" evidence="10">
    <location>
        <begin position="1"/>
        <end position="18"/>
    </location>
</feature>
<dbReference type="PANTHER" id="PTHR14218">
    <property type="entry name" value="PROTEASE S8 TRIPEPTIDYL PEPTIDASE I CLN2"/>
    <property type="match status" value="1"/>
</dbReference>
<evidence type="ECO:0000313" key="12">
    <source>
        <dbReference type="EMBL" id="CRG90029.1"/>
    </source>
</evidence>
<comment type="subcellular location">
    <subcellularLocation>
        <location evidence="1">Secreted</location>
        <location evidence="1">Extracellular space</location>
    </subcellularLocation>
</comment>